<organism evidence="2 3">
    <name type="scientific">Vigna mungo</name>
    <name type="common">Black gram</name>
    <name type="synonym">Phaseolus mungo</name>
    <dbReference type="NCBI Taxonomy" id="3915"/>
    <lineage>
        <taxon>Eukaryota</taxon>
        <taxon>Viridiplantae</taxon>
        <taxon>Streptophyta</taxon>
        <taxon>Embryophyta</taxon>
        <taxon>Tracheophyta</taxon>
        <taxon>Spermatophyta</taxon>
        <taxon>Magnoliopsida</taxon>
        <taxon>eudicotyledons</taxon>
        <taxon>Gunneridae</taxon>
        <taxon>Pentapetalae</taxon>
        <taxon>rosids</taxon>
        <taxon>fabids</taxon>
        <taxon>Fabales</taxon>
        <taxon>Fabaceae</taxon>
        <taxon>Papilionoideae</taxon>
        <taxon>50 kb inversion clade</taxon>
        <taxon>NPAAA clade</taxon>
        <taxon>indigoferoid/millettioid clade</taxon>
        <taxon>Phaseoleae</taxon>
        <taxon>Vigna</taxon>
    </lineage>
</organism>
<accession>A0AAQ3NQD8</accession>
<evidence type="ECO:0000256" key="1">
    <source>
        <dbReference type="SAM" id="MobiDB-lite"/>
    </source>
</evidence>
<name>A0AAQ3NQD8_VIGMU</name>
<dbReference type="Proteomes" id="UP001374535">
    <property type="component" value="Chromosome 4"/>
</dbReference>
<gene>
    <name evidence="2" type="ORF">V8G54_011935</name>
</gene>
<protein>
    <submittedName>
        <fullName evidence="2">Uncharacterized protein</fullName>
    </submittedName>
</protein>
<feature type="compositionally biased region" description="Basic residues" evidence="1">
    <location>
        <begin position="8"/>
        <end position="38"/>
    </location>
</feature>
<reference evidence="2 3" key="1">
    <citation type="journal article" date="2023" name="Life. Sci Alliance">
        <title>Evolutionary insights into 3D genome organization and epigenetic landscape of Vigna mungo.</title>
        <authorList>
            <person name="Junaid A."/>
            <person name="Singh B."/>
            <person name="Bhatia S."/>
        </authorList>
    </citation>
    <scope>NUCLEOTIDE SEQUENCE [LARGE SCALE GENOMIC DNA]</scope>
    <source>
        <strain evidence="2">Urdbean</strain>
    </source>
</reference>
<dbReference type="EMBL" id="CP144697">
    <property type="protein sequence ID" value="WVZ14369.1"/>
    <property type="molecule type" value="Genomic_DNA"/>
</dbReference>
<evidence type="ECO:0000313" key="3">
    <source>
        <dbReference type="Proteomes" id="UP001374535"/>
    </source>
</evidence>
<dbReference type="AlphaFoldDB" id="A0AAQ3NQD8"/>
<proteinExistence type="predicted"/>
<evidence type="ECO:0000313" key="2">
    <source>
        <dbReference type="EMBL" id="WVZ14369.1"/>
    </source>
</evidence>
<sequence>MGSQKTSGLRHRFRQGRHRRKKRPNLRGHRLRQRRRREPKAGNPPLRRHTRRTPVDNLQEGHGHHAKARASGELFQDNRRQRRERAHRRWGLHHHTLRKQRDRSWDSHSRLQAHREHQHQRLAGAFRVLDEIGRRRNLYL</sequence>
<feature type="region of interest" description="Disordered" evidence="1">
    <location>
        <begin position="1"/>
        <end position="105"/>
    </location>
</feature>
<feature type="compositionally biased region" description="Basic residues" evidence="1">
    <location>
        <begin position="80"/>
        <end position="101"/>
    </location>
</feature>
<keyword evidence="3" id="KW-1185">Reference proteome</keyword>